<gene>
    <name evidence="1" type="ORF">CGI_10013884</name>
</gene>
<reference evidence="1" key="1">
    <citation type="journal article" date="2012" name="Nature">
        <title>The oyster genome reveals stress adaptation and complexity of shell formation.</title>
        <authorList>
            <person name="Zhang G."/>
            <person name="Fang X."/>
            <person name="Guo X."/>
            <person name="Li L."/>
            <person name="Luo R."/>
            <person name="Xu F."/>
            <person name="Yang P."/>
            <person name="Zhang L."/>
            <person name="Wang X."/>
            <person name="Qi H."/>
            <person name="Xiong Z."/>
            <person name="Que H."/>
            <person name="Xie Y."/>
            <person name="Holland P.W."/>
            <person name="Paps J."/>
            <person name="Zhu Y."/>
            <person name="Wu F."/>
            <person name="Chen Y."/>
            <person name="Wang J."/>
            <person name="Peng C."/>
            <person name="Meng J."/>
            <person name="Yang L."/>
            <person name="Liu J."/>
            <person name="Wen B."/>
            <person name="Zhang N."/>
            <person name="Huang Z."/>
            <person name="Zhu Q."/>
            <person name="Feng Y."/>
            <person name="Mount A."/>
            <person name="Hedgecock D."/>
            <person name="Xu Z."/>
            <person name="Liu Y."/>
            <person name="Domazet-Loso T."/>
            <person name="Du Y."/>
            <person name="Sun X."/>
            <person name="Zhang S."/>
            <person name="Liu B."/>
            <person name="Cheng P."/>
            <person name="Jiang X."/>
            <person name="Li J."/>
            <person name="Fan D."/>
            <person name="Wang W."/>
            <person name="Fu W."/>
            <person name="Wang T."/>
            <person name="Wang B."/>
            <person name="Zhang J."/>
            <person name="Peng Z."/>
            <person name="Li Y."/>
            <person name="Li N."/>
            <person name="Wang J."/>
            <person name="Chen M."/>
            <person name="He Y."/>
            <person name="Tan F."/>
            <person name="Song X."/>
            <person name="Zheng Q."/>
            <person name="Huang R."/>
            <person name="Yang H."/>
            <person name="Du X."/>
            <person name="Chen L."/>
            <person name="Yang M."/>
            <person name="Gaffney P.M."/>
            <person name="Wang S."/>
            <person name="Luo L."/>
            <person name="She Z."/>
            <person name="Ming Y."/>
            <person name="Huang W."/>
            <person name="Zhang S."/>
            <person name="Huang B."/>
            <person name="Zhang Y."/>
            <person name="Qu T."/>
            <person name="Ni P."/>
            <person name="Miao G."/>
            <person name="Wang J."/>
            <person name="Wang Q."/>
            <person name="Steinberg C.E."/>
            <person name="Wang H."/>
            <person name="Li N."/>
            <person name="Qian L."/>
            <person name="Zhang G."/>
            <person name="Li Y."/>
            <person name="Yang H."/>
            <person name="Liu X."/>
            <person name="Wang J."/>
            <person name="Yin Y."/>
            <person name="Wang J."/>
        </authorList>
    </citation>
    <scope>NUCLEOTIDE SEQUENCE [LARGE SCALE GENOMIC DNA]</scope>
    <source>
        <strain evidence="1">05x7-T-G4-1.051#20</strain>
    </source>
</reference>
<accession>K1PP89</accession>
<organism evidence="1">
    <name type="scientific">Magallana gigas</name>
    <name type="common">Pacific oyster</name>
    <name type="synonym">Crassostrea gigas</name>
    <dbReference type="NCBI Taxonomy" id="29159"/>
    <lineage>
        <taxon>Eukaryota</taxon>
        <taxon>Metazoa</taxon>
        <taxon>Spiralia</taxon>
        <taxon>Lophotrochozoa</taxon>
        <taxon>Mollusca</taxon>
        <taxon>Bivalvia</taxon>
        <taxon>Autobranchia</taxon>
        <taxon>Pteriomorphia</taxon>
        <taxon>Ostreida</taxon>
        <taxon>Ostreoidea</taxon>
        <taxon>Ostreidae</taxon>
        <taxon>Magallana</taxon>
    </lineage>
</organism>
<dbReference type="AlphaFoldDB" id="K1PP89"/>
<dbReference type="HOGENOM" id="CLU_2814937_0_0_1"/>
<evidence type="ECO:0000313" key="1">
    <source>
        <dbReference type="EMBL" id="EKC18285.1"/>
    </source>
</evidence>
<dbReference type="InParanoid" id="K1PP89"/>
<protein>
    <submittedName>
        <fullName evidence="1">Uncharacterized protein</fullName>
    </submittedName>
</protein>
<sequence>MDSPGTGGEVECRSTAFSKLCCIGGYRENNVRTLISGYNIERQLNYPHAALDLSPCDRTSKGVVNLK</sequence>
<dbReference type="EMBL" id="JH823254">
    <property type="protein sequence ID" value="EKC18285.1"/>
    <property type="molecule type" value="Genomic_DNA"/>
</dbReference>
<proteinExistence type="predicted"/>
<name>K1PP89_MAGGI</name>